<reference evidence="3" key="1">
    <citation type="submission" date="2021-01" db="EMBL/GenBank/DDBJ databases">
        <title>Whole genome shotgun sequence of Rugosimonospora africana NBRC 104875.</title>
        <authorList>
            <person name="Komaki H."/>
            <person name="Tamura T."/>
        </authorList>
    </citation>
    <scope>NUCLEOTIDE SEQUENCE</scope>
    <source>
        <strain evidence="3">NBRC 104875</strain>
    </source>
</reference>
<proteinExistence type="predicted"/>
<organism evidence="3 4">
    <name type="scientific">Rugosimonospora africana</name>
    <dbReference type="NCBI Taxonomy" id="556532"/>
    <lineage>
        <taxon>Bacteria</taxon>
        <taxon>Bacillati</taxon>
        <taxon>Actinomycetota</taxon>
        <taxon>Actinomycetes</taxon>
        <taxon>Micromonosporales</taxon>
        <taxon>Micromonosporaceae</taxon>
        <taxon>Rugosimonospora</taxon>
    </lineage>
</organism>
<protein>
    <submittedName>
        <fullName evidence="3">Uncharacterized protein</fullName>
    </submittedName>
</protein>
<accession>A0A8J3VPV6</accession>
<evidence type="ECO:0000256" key="1">
    <source>
        <dbReference type="SAM" id="MobiDB-lite"/>
    </source>
</evidence>
<keyword evidence="2" id="KW-0472">Membrane</keyword>
<keyword evidence="2" id="KW-0812">Transmembrane</keyword>
<keyword evidence="2" id="KW-1133">Transmembrane helix</keyword>
<comment type="caution">
    <text evidence="3">The sequence shown here is derived from an EMBL/GenBank/DDBJ whole genome shotgun (WGS) entry which is preliminary data.</text>
</comment>
<dbReference type="AlphaFoldDB" id="A0A8J3VPV6"/>
<evidence type="ECO:0000313" key="4">
    <source>
        <dbReference type="Proteomes" id="UP000642748"/>
    </source>
</evidence>
<evidence type="ECO:0000256" key="2">
    <source>
        <dbReference type="SAM" id="Phobius"/>
    </source>
</evidence>
<name>A0A8J3VPV6_9ACTN</name>
<evidence type="ECO:0000313" key="3">
    <source>
        <dbReference type="EMBL" id="GIH14499.1"/>
    </source>
</evidence>
<feature type="region of interest" description="Disordered" evidence="1">
    <location>
        <begin position="113"/>
        <end position="141"/>
    </location>
</feature>
<feature type="transmembrane region" description="Helical" evidence="2">
    <location>
        <begin position="12"/>
        <end position="35"/>
    </location>
</feature>
<keyword evidence="4" id="KW-1185">Reference proteome</keyword>
<gene>
    <name evidence="3" type="ORF">Raf01_26710</name>
</gene>
<sequence>MLYADAVRFAKIHPSFLIFFGLSLASFAVALVVAITSMDACTSSSGDQPDSACAVRGQGEGTTATVLAIGGLAAMLGGVGFQIGRATPAAAPVAVPLGGAPAPYPLQPAYPSAPGAPGYPPAPGYPAPPASAPPASMPPAS</sequence>
<feature type="compositionally biased region" description="Pro residues" evidence="1">
    <location>
        <begin position="117"/>
        <end position="141"/>
    </location>
</feature>
<dbReference type="Proteomes" id="UP000642748">
    <property type="component" value="Unassembled WGS sequence"/>
</dbReference>
<dbReference type="EMBL" id="BONZ01000026">
    <property type="protein sequence ID" value="GIH14499.1"/>
    <property type="molecule type" value="Genomic_DNA"/>
</dbReference>